<keyword evidence="2" id="KW-0812">Transmembrane</keyword>
<dbReference type="Pfam" id="PF00487">
    <property type="entry name" value="FA_desaturase"/>
    <property type="match status" value="1"/>
</dbReference>
<reference evidence="4" key="1">
    <citation type="submission" date="2020-06" db="EMBL/GenBank/DDBJ databases">
        <authorList>
            <consortium name="Plant Systems Biology data submission"/>
        </authorList>
    </citation>
    <scope>NUCLEOTIDE SEQUENCE</scope>
    <source>
        <strain evidence="4">D6</strain>
    </source>
</reference>
<dbReference type="OrthoDB" id="1470350at2759"/>
<dbReference type="EMBL" id="CAICTM010000464">
    <property type="protein sequence ID" value="CAB9511059.1"/>
    <property type="molecule type" value="Genomic_DNA"/>
</dbReference>
<feature type="compositionally biased region" description="Low complexity" evidence="1">
    <location>
        <begin position="34"/>
        <end position="45"/>
    </location>
</feature>
<evidence type="ECO:0000256" key="2">
    <source>
        <dbReference type="SAM" id="Phobius"/>
    </source>
</evidence>
<name>A0A9N8DZ41_9STRA</name>
<keyword evidence="2" id="KW-0472">Membrane</keyword>
<keyword evidence="2" id="KW-1133">Transmembrane helix</keyword>
<feature type="region of interest" description="Disordered" evidence="1">
    <location>
        <begin position="33"/>
        <end position="87"/>
    </location>
</feature>
<dbReference type="AlphaFoldDB" id="A0A9N8DZ41"/>
<dbReference type="GO" id="GO:0006629">
    <property type="term" value="P:lipid metabolic process"/>
    <property type="evidence" value="ECO:0007669"/>
    <property type="project" value="InterPro"/>
</dbReference>
<evidence type="ECO:0000256" key="1">
    <source>
        <dbReference type="SAM" id="MobiDB-lite"/>
    </source>
</evidence>
<dbReference type="PANTHER" id="PTHR36459">
    <property type="entry name" value="ORF"/>
    <property type="match status" value="1"/>
</dbReference>
<keyword evidence="5" id="KW-1185">Reference proteome</keyword>
<sequence>MSAATPVIVDDLKKDDPVIVLSKEEVIGLKEEVSVGATSSSSSVESDSDEDVFPTGLHQRKNKAATSTTTSATQKEEEEDKKKDKPIQPKNELTVARYLEIAAGSLIFFPALPYLFVQIVGCNLWEFLDQRVFHAVDFLERINQWTAPYQEWLVANPKDSFVVNYTLWLGGVLPAYFIWEAVAQANAPEFIWWRAVLYNAVRIGPMYRHFMYVYTLSHKEAHCYGKIFAAPYHHVLQYTYNYYIGFFHGVLPGPFTQSHIYNHHKYDNNKDDVYSTGSFRRDSFLMFLRYVGVWFQYAFNLSTAVQFAKEGKTQRVMYSILGTLQYMAQVALMAYLVNPMTAFAYILWPFIEGNILLAAVNYTWHAFIDPNDFDNDYVNSVTILDALNFALAEEYHVVHHQYAGVHWSRHAELYEKHHDEYVKSKATVFQGSNLFVVWGMILARDYQGLADMFVQLEPDKSKHLSQEEVAQLMKERLQCTSWSYN</sequence>
<feature type="compositionally biased region" description="Low complexity" evidence="1">
    <location>
        <begin position="64"/>
        <end position="73"/>
    </location>
</feature>
<evidence type="ECO:0000313" key="4">
    <source>
        <dbReference type="EMBL" id="CAB9511059.1"/>
    </source>
</evidence>
<evidence type="ECO:0000259" key="3">
    <source>
        <dbReference type="Pfam" id="PF00487"/>
    </source>
</evidence>
<gene>
    <name evidence="4" type="ORF">SEMRO_465_G148700.1</name>
</gene>
<protein>
    <submittedName>
        <fullName evidence="4">Fatty acid desaturase</fullName>
    </submittedName>
</protein>
<feature type="domain" description="Fatty acid desaturase" evidence="3">
    <location>
        <begin position="201"/>
        <end position="430"/>
    </location>
</feature>
<proteinExistence type="predicted"/>
<accession>A0A9N8DZ41</accession>
<dbReference type="PANTHER" id="PTHR36459:SF1">
    <property type="entry name" value="FATTY ACID DESATURASE DOMAIN-CONTAINING PROTEIN-RELATED"/>
    <property type="match status" value="1"/>
</dbReference>
<feature type="transmembrane region" description="Helical" evidence="2">
    <location>
        <begin position="316"/>
        <end position="337"/>
    </location>
</feature>
<dbReference type="Proteomes" id="UP001153069">
    <property type="component" value="Unassembled WGS sequence"/>
</dbReference>
<feature type="transmembrane region" description="Helical" evidence="2">
    <location>
        <begin position="284"/>
        <end position="304"/>
    </location>
</feature>
<comment type="caution">
    <text evidence="4">The sequence shown here is derived from an EMBL/GenBank/DDBJ whole genome shotgun (WGS) entry which is preliminary data.</text>
</comment>
<organism evidence="4 5">
    <name type="scientific">Seminavis robusta</name>
    <dbReference type="NCBI Taxonomy" id="568900"/>
    <lineage>
        <taxon>Eukaryota</taxon>
        <taxon>Sar</taxon>
        <taxon>Stramenopiles</taxon>
        <taxon>Ochrophyta</taxon>
        <taxon>Bacillariophyta</taxon>
        <taxon>Bacillariophyceae</taxon>
        <taxon>Bacillariophycidae</taxon>
        <taxon>Naviculales</taxon>
        <taxon>Naviculaceae</taxon>
        <taxon>Seminavis</taxon>
    </lineage>
</organism>
<dbReference type="InterPro" id="IPR005804">
    <property type="entry name" value="FA_desaturase_dom"/>
</dbReference>
<evidence type="ECO:0000313" key="5">
    <source>
        <dbReference type="Proteomes" id="UP001153069"/>
    </source>
</evidence>